<dbReference type="EMBL" id="KB030955">
    <property type="protein sequence ID" value="ELK07555.1"/>
    <property type="molecule type" value="Genomic_DNA"/>
</dbReference>
<dbReference type="AlphaFoldDB" id="L5K7R4"/>
<evidence type="ECO:0000313" key="2">
    <source>
        <dbReference type="Proteomes" id="UP000010552"/>
    </source>
</evidence>
<evidence type="ECO:0000313" key="1">
    <source>
        <dbReference type="EMBL" id="ELK07555.1"/>
    </source>
</evidence>
<gene>
    <name evidence="1" type="ORF">PAL_GLEAN10002176</name>
</gene>
<reference evidence="2" key="1">
    <citation type="journal article" date="2013" name="Science">
        <title>Comparative analysis of bat genomes provides insight into the evolution of flight and immunity.</title>
        <authorList>
            <person name="Zhang G."/>
            <person name="Cowled C."/>
            <person name="Shi Z."/>
            <person name="Huang Z."/>
            <person name="Bishop-Lilly K.A."/>
            <person name="Fang X."/>
            <person name="Wynne J.W."/>
            <person name="Xiong Z."/>
            <person name="Baker M.L."/>
            <person name="Zhao W."/>
            <person name="Tachedjian M."/>
            <person name="Zhu Y."/>
            <person name="Zhou P."/>
            <person name="Jiang X."/>
            <person name="Ng J."/>
            <person name="Yang L."/>
            <person name="Wu L."/>
            <person name="Xiao J."/>
            <person name="Feng Y."/>
            <person name="Chen Y."/>
            <person name="Sun X."/>
            <person name="Zhang Y."/>
            <person name="Marsh G.A."/>
            <person name="Crameri G."/>
            <person name="Broder C.C."/>
            <person name="Frey K.G."/>
            <person name="Wang L.F."/>
            <person name="Wang J."/>
        </authorList>
    </citation>
    <scope>NUCLEOTIDE SEQUENCE [LARGE SCALE GENOMIC DNA]</scope>
</reference>
<sequence length="94" mass="10045">MLSWLPQDRVANPLSVAVTVLTDECGHCPATRGGGKNYITAPSRVRNAVLGILSPYKEFSTVITFAVTSSECTALGRNRKRVTSQHIPACGLVS</sequence>
<organism evidence="1 2">
    <name type="scientific">Pteropus alecto</name>
    <name type="common">Black flying fox</name>
    <dbReference type="NCBI Taxonomy" id="9402"/>
    <lineage>
        <taxon>Eukaryota</taxon>
        <taxon>Metazoa</taxon>
        <taxon>Chordata</taxon>
        <taxon>Craniata</taxon>
        <taxon>Vertebrata</taxon>
        <taxon>Euteleostomi</taxon>
        <taxon>Mammalia</taxon>
        <taxon>Eutheria</taxon>
        <taxon>Laurasiatheria</taxon>
        <taxon>Chiroptera</taxon>
        <taxon>Yinpterochiroptera</taxon>
        <taxon>Pteropodoidea</taxon>
        <taxon>Pteropodidae</taxon>
        <taxon>Pteropodinae</taxon>
        <taxon>Pteropus</taxon>
    </lineage>
</organism>
<proteinExistence type="predicted"/>
<accession>L5K7R4</accession>
<name>L5K7R4_PTEAL</name>
<dbReference type="Proteomes" id="UP000010552">
    <property type="component" value="Unassembled WGS sequence"/>
</dbReference>
<dbReference type="InParanoid" id="L5K7R4"/>
<protein>
    <submittedName>
        <fullName evidence="1">Uncharacterized protein</fullName>
    </submittedName>
</protein>
<keyword evidence="2" id="KW-1185">Reference proteome</keyword>